<evidence type="ECO:0000256" key="3">
    <source>
        <dbReference type="ARBA" id="ARBA00022888"/>
    </source>
</evidence>
<name>A0ABN0YXL5_9ACTN</name>
<dbReference type="Proteomes" id="UP001500879">
    <property type="component" value="Unassembled WGS sequence"/>
</dbReference>
<dbReference type="RefSeq" id="WP_344027135.1">
    <property type="nucleotide sequence ID" value="NZ_BAAABX010000048.1"/>
</dbReference>
<dbReference type="EC" id="6.3.5.4" evidence="2"/>
<comment type="pathway">
    <text evidence="1">Amino-acid biosynthesis; L-asparagine biosynthesis; L-asparagine from L-aspartate (L-Gln route): step 1/1.</text>
</comment>
<evidence type="ECO:0000256" key="5">
    <source>
        <dbReference type="SAM" id="MobiDB-lite"/>
    </source>
</evidence>
<sequence>MQQEWLASGNTVGGVRVEGLDSLRRGAGAQVRVVTEGHVRLAVMGDCPVAEKQMKAALSAAESGRWEELASWPGSYWVVADNGLQRFVCGDLAGIRPVYYSLRTGRVEWSTEIRLLAEGMNAVPDLGWLVARLTVGEQHWPHRTPYEQIRLVPGGYGLLLAPSAPPQLVDVSGACPVVGLRERARRFGQALTEAVQLRLHATEGPVGADLSGGLDSSTAVMLAAEAGEVRAVTYTDGYTSGEDMVFAAHVARHLGITHTVATGTEAELPFSFPSPQPAGSEPVLEAAMFTMDAAYLHPVRGLALHLTGHGGDVVLDSSSACWVRLIQNGSAGRPDGRWSPSPDCATPHPARTGRPSPGPPPSGASVPWPSPPTRSNAVPSRRAPLAGGPGAVWARPPRG</sequence>
<dbReference type="Gene3D" id="3.40.50.620">
    <property type="entry name" value="HUPs"/>
    <property type="match status" value="1"/>
</dbReference>
<protein>
    <recommendedName>
        <fullName evidence="2">asparagine synthase (glutamine-hydrolyzing)</fullName>
        <ecNumber evidence="2">6.3.5.4</ecNumber>
    </recommendedName>
</protein>
<dbReference type="SUPFAM" id="SSF56235">
    <property type="entry name" value="N-terminal nucleophile aminohydrolases (Ntn hydrolases)"/>
    <property type="match status" value="1"/>
</dbReference>
<keyword evidence="8" id="KW-1185">Reference proteome</keyword>
<proteinExistence type="predicted"/>
<comment type="caution">
    <text evidence="7">The sequence shown here is derived from an EMBL/GenBank/DDBJ whole genome shotgun (WGS) entry which is preliminary data.</text>
</comment>
<evidence type="ECO:0000313" key="7">
    <source>
        <dbReference type="EMBL" id="GAA0418386.1"/>
    </source>
</evidence>
<comment type="catalytic activity">
    <reaction evidence="4">
        <text>L-aspartate + L-glutamine + ATP + H2O = L-asparagine + L-glutamate + AMP + diphosphate + H(+)</text>
        <dbReference type="Rhea" id="RHEA:12228"/>
        <dbReference type="ChEBI" id="CHEBI:15377"/>
        <dbReference type="ChEBI" id="CHEBI:15378"/>
        <dbReference type="ChEBI" id="CHEBI:29985"/>
        <dbReference type="ChEBI" id="CHEBI:29991"/>
        <dbReference type="ChEBI" id="CHEBI:30616"/>
        <dbReference type="ChEBI" id="CHEBI:33019"/>
        <dbReference type="ChEBI" id="CHEBI:58048"/>
        <dbReference type="ChEBI" id="CHEBI:58359"/>
        <dbReference type="ChEBI" id="CHEBI:456215"/>
        <dbReference type="EC" id="6.3.5.4"/>
    </reaction>
</comment>
<feature type="domain" description="Asparagine synthetase" evidence="6">
    <location>
        <begin position="188"/>
        <end position="314"/>
    </location>
</feature>
<keyword evidence="3" id="KW-0028">Amino-acid biosynthesis</keyword>
<evidence type="ECO:0000256" key="2">
    <source>
        <dbReference type="ARBA" id="ARBA00012737"/>
    </source>
</evidence>
<feature type="region of interest" description="Disordered" evidence="5">
    <location>
        <begin position="331"/>
        <end position="399"/>
    </location>
</feature>
<dbReference type="PANTHER" id="PTHR43284">
    <property type="entry name" value="ASPARAGINE SYNTHETASE (GLUTAMINE-HYDROLYZING)"/>
    <property type="match status" value="1"/>
</dbReference>
<dbReference type="InterPro" id="IPR014729">
    <property type="entry name" value="Rossmann-like_a/b/a_fold"/>
</dbReference>
<dbReference type="SUPFAM" id="SSF52402">
    <property type="entry name" value="Adenine nucleotide alpha hydrolases-like"/>
    <property type="match status" value="1"/>
</dbReference>
<organism evidence="7 8">
    <name type="scientific">Streptomyces luteireticuli</name>
    <dbReference type="NCBI Taxonomy" id="173858"/>
    <lineage>
        <taxon>Bacteria</taxon>
        <taxon>Bacillati</taxon>
        <taxon>Actinomycetota</taxon>
        <taxon>Actinomycetes</taxon>
        <taxon>Kitasatosporales</taxon>
        <taxon>Streptomycetaceae</taxon>
        <taxon>Streptomyces</taxon>
    </lineage>
</organism>
<dbReference type="EMBL" id="BAAABX010000048">
    <property type="protein sequence ID" value="GAA0418386.1"/>
    <property type="molecule type" value="Genomic_DNA"/>
</dbReference>
<dbReference type="Pfam" id="PF00733">
    <property type="entry name" value="Asn_synthase"/>
    <property type="match status" value="1"/>
</dbReference>
<dbReference type="InterPro" id="IPR051786">
    <property type="entry name" value="ASN_synthetase/amidase"/>
</dbReference>
<accession>A0ABN0YXL5</accession>
<keyword evidence="3" id="KW-0061">Asparagine biosynthesis</keyword>
<dbReference type="InterPro" id="IPR001962">
    <property type="entry name" value="Asn_synthase"/>
</dbReference>
<evidence type="ECO:0000256" key="1">
    <source>
        <dbReference type="ARBA" id="ARBA00005187"/>
    </source>
</evidence>
<evidence type="ECO:0000256" key="4">
    <source>
        <dbReference type="ARBA" id="ARBA00048741"/>
    </source>
</evidence>
<dbReference type="PANTHER" id="PTHR43284:SF1">
    <property type="entry name" value="ASPARAGINE SYNTHETASE"/>
    <property type="match status" value="1"/>
</dbReference>
<evidence type="ECO:0000313" key="8">
    <source>
        <dbReference type="Proteomes" id="UP001500879"/>
    </source>
</evidence>
<feature type="compositionally biased region" description="Pro residues" evidence="5">
    <location>
        <begin position="356"/>
        <end position="372"/>
    </location>
</feature>
<reference evidence="7 8" key="1">
    <citation type="journal article" date="2019" name="Int. J. Syst. Evol. Microbiol.">
        <title>The Global Catalogue of Microorganisms (GCM) 10K type strain sequencing project: providing services to taxonomists for standard genome sequencing and annotation.</title>
        <authorList>
            <consortium name="The Broad Institute Genomics Platform"/>
            <consortium name="The Broad Institute Genome Sequencing Center for Infectious Disease"/>
            <person name="Wu L."/>
            <person name="Ma J."/>
        </authorList>
    </citation>
    <scope>NUCLEOTIDE SEQUENCE [LARGE SCALE GENOMIC DNA]</scope>
    <source>
        <strain evidence="7 8">JCM 4788</strain>
    </source>
</reference>
<evidence type="ECO:0000259" key="6">
    <source>
        <dbReference type="Pfam" id="PF00733"/>
    </source>
</evidence>
<gene>
    <name evidence="7" type="ORF">GCM10010357_44660</name>
</gene>
<dbReference type="InterPro" id="IPR029055">
    <property type="entry name" value="Ntn_hydrolases_N"/>
</dbReference>